<sequence>MIRSLYTAVSGMITLENKQATITNNITNANTTGFKGDTLSMKSFDEVLIQNKDKISGGHNVKNPIGTLSLGTKIDSIDTRFTQGLLKSTNKPTDLAIDGRGFFAVKSGDQTVFTRDGSFRVKNDGYLVTNGGDPVLGINKSTGAMEPIFVGTDNFVIDNNNGVNVNGKSTHSLALADFKDYKTLKKVGDNQYTSENPVYNTQVLANQGALEQSNINLSNEMVEMITTMRSFETNQKMIQTIDESLGKAANEVGAVR</sequence>
<dbReference type="GO" id="GO:0071978">
    <property type="term" value="P:bacterial-type flagellum-dependent swarming motility"/>
    <property type="evidence" value="ECO:0007669"/>
    <property type="project" value="TreeGrafter"/>
</dbReference>
<gene>
    <name evidence="6" type="ORF">SAMN04488529_10849</name>
</gene>
<dbReference type="Proteomes" id="UP000198597">
    <property type="component" value="Unassembled WGS sequence"/>
</dbReference>
<keyword evidence="6" id="KW-0966">Cell projection</keyword>
<name>A0A1H0TTN1_9CLOT</name>
<evidence type="ECO:0000259" key="3">
    <source>
        <dbReference type="Pfam" id="PF00460"/>
    </source>
</evidence>
<keyword evidence="7" id="KW-1185">Reference proteome</keyword>
<dbReference type="OrthoDB" id="9800375at2"/>
<dbReference type="GO" id="GO:0009425">
    <property type="term" value="C:bacterial-type flagellum basal body"/>
    <property type="evidence" value="ECO:0007669"/>
    <property type="project" value="UniProtKB-SubCell"/>
</dbReference>
<dbReference type="PANTHER" id="PTHR30435">
    <property type="entry name" value="FLAGELLAR PROTEIN"/>
    <property type="match status" value="1"/>
</dbReference>
<feature type="domain" description="Flagellar hook protein FlgE/F/G-like D1" evidence="5">
    <location>
        <begin position="96"/>
        <end position="147"/>
    </location>
</feature>
<evidence type="ECO:0000313" key="6">
    <source>
        <dbReference type="EMBL" id="SDP57387.1"/>
    </source>
</evidence>
<keyword evidence="6" id="KW-0282">Flagellum</keyword>
<dbReference type="PANTHER" id="PTHR30435:SF19">
    <property type="entry name" value="FLAGELLAR BASAL-BODY ROD PROTEIN FLGG"/>
    <property type="match status" value="1"/>
</dbReference>
<dbReference type="EMBL" id="FNJM01000008">
    <property type="protein sequence ID" value="SDP57387.1"/>
    <property type="molecule type" value="Genomic_DNA"/>
</dbReference>
<proteinExistence type="inferred from homology"/>
<protein>
    <submittedName>
        <fullName evidence="6">Flagellar basal-body rod protein FlgG</fullName>
    </submittedName>
</protein>
<dbReference type="Pfam" id="PF00460">
    <property type="entry name" value="Flg_bb_rod"/>
    <property type="match status" value="1"/>
</dbReference>
<evidence type="ECO:0000256" key="2">
    <source>
        <dbReference type="RuleBase" id="RU362116"/>
    </source>
</evidence>
<organism evidence="6 7">
    <name type="scientific">Clostridium gasigenes</name>
    <dbReference type="NCBI Taxonomy" id="94869"/>
    <lineage>
        <taxon>Bacteria</taxon>
        <taxon>Bacillati</taxon>
        <taxon>Bacillota</taxon>
        <taxon>Clostridia</taxon>
        <taxon>Eubacteriales</taxon>
        <taxon>Clostridiaceae</taxon>
        <taxon>Clostridium</taxon>
    </lineage>
</organism>
<keyword evidence="6" id="KW-0969">Cilium</keyword>
<dbReference type="RefSeq" id="WP_089970589.1">
    <property type="nucleotide sequence ID" value="NZ_FNJM01000008.1"/>
</dbReference>
<comment type="similarity">
    <text evidence="1 2">Belongs to the flagella basal body rod proteins family.</text>
</comment>
<dbReference type="NCBIfam" id="TIGR03506">
    <property type="entry name" value="FlgEFG_subfam"/>
    <property type="match status" value="1"/>
</dbReference>
<evidence type="ECO:0000313" key="7">
    <source>
        <dbReference type="Proteomes" id="UP000198597"/>
    </source>
</evidence>
<dbReference type="AlphaFoldDB" id="A0A1H0TTN1"/>
<dbReference type="InterPro" id="IPR001444">
    <property type="entry name" value="Flag_bb_rod_N"/>
</dbReference>
<dbReference type="Pfam" id="PF22692">
    <property type="entry name" value="LlgE_F_G_D1"/>
    <property type="match status" value="1"/>
</dbReference>
<evidence type="ECO:0000256" key="1">
    <source>
        <dbReference type="ARBA" id="ARBA00009677"/>
    </source>
</evidence>
<dbReference type="InterPro" id="IPR010930">
    <property type="entry name" value="Flg_bb/hook_C_dom"/>
</dbReference>
<accession>A0A1H0TTN1</accession>
<dbReference type="InterPro" id="IPR053967">
    <property type="entry name" value="LlgE_F_G-like_D1"/>
</dbReference>
<dbReference type="InterPro" id="IPR037925">
    <property type="entry name" value="FlgE/F/G-like"/>
</dbReference>
<evidence type="ECO:0000259" key="5">
    <source>
        <dbReference type="Pfam" id="PF22692"/>
    </source>
</evidence>
<keyword evidence="2" id="KW-0975">Bacterial flagellum</keyword>
<dbReference type="Pfam" id="PF06429">
    <property type="entry name" value="Flg_bbr_C"/>
    <property type="match status" value="1"/>
</dbReference>
<dbReference type="InterPro" id="IPR020013">
    <property type="entry name" value="Flagellar_FlgE/F/G"/>
</dbReference>
<feature type="domain" description="Flagellar basal body rod protein N-terminal" evidence="3">
    <location>
        <begin position="5"/>
        <end position="35"/>
    </location>
</feature>
<reference evidence="6 7" key="1">
    <citation type="submission" date="2016-10" db="EMBL/GenBank/DDBJ databases">
        <authorList>
            <person name="de Groot N.N."/>
        </authorList>
    </citation>
    <scope>NUCLEOTIDE SEQUENCE [LARGE SCALE GENOMIC DNA]</scope>
    <source>
        <strain evidence="6 7">DSM 12272</strain>
    </source>
</reference>
<comment type="subcellular location">
    <subcellularLocation>
        <location evidence="2">Bacterial flagellum basal body</location>
    </subcellularLocation>
</comment>
<evidence type="ECO:0000259" key="4">
    <source>
        <dbReference type="Pfam" id="PF06429"/>
    </source>
</evidence>
<dbReference type="STRING" id="94869.SAMN04488529_10849"/>
<feature type="domain" description="Flagellar basal-body/hook protein C-terminal" evidence="4">
    <location>
        <begin position="207"/>
        <end position="250"/>
    </location>
</feature>
<dbReference type="SUPFAM" id="SSF117143">
    <property type="entry name" value="Flagellar hook protein flgE"/>
    <property type="match status" value="1"/>
</dbReference>